<dbReference type="GO" id="GO:0016020">
    <property type="term" value="C:membrane"/>
    <property type="evidence" value="ECO:0007669"/>
    <property type="project" value="UniProtKB-SubCell"/>
</dbReference>
<feature type="region of interest" description="Disordered" evidence="6">
    <location>
        <begin position="1"/>
        <end position="48"/>
    </location>
</feature>
<dbReference type="KEGG" id="mpk:VL20_5952"/>
<proteinExistence type="predicted"/>
<sequence>MSNLNSGKFPITPPPHHPTTPSLPHSPITPPPITPLPHHPTPPLPQKKSFPRVIGFLKQVGKLFIENKKHLPKDIPMNSTFKFKLLQTLNKKNGNKGFTLIELLVVVIIIGVLAAIALPNLLGQIAKGRQAEARTHLGTVNRAQQAYRLEQGNFGLFTAAAGSVSTGDLPVSIEPQYYNYTGPTATSTTSALTNASAIGAFTDDIRDYSAAVSQDADGVVRTIICEAANPTAGVAAATTAATCTTGTRVR</sequence>
<dbReference type="Pfam" id="PF16734">
    <property type="entry name" value="Pilin_GH"/>
    <property type="match status" value="1"/>
</dbReference>
<comment type="subcellular location">
    <subcellularLocation>
        <location evidence="1">Membrane</location>
        <topology evidence="1">Single-pass membrane protein</topology>
    </subcellularLocation>
</comment>
<evidence type="ECO:0000256" key="2">
    <source>
        <dbReference type="ARBA" id="ARBA00022481"/>
    </source>
</evidence>
<evidence type="ECO:0000256" key="7">
    <source>
        <dbReference type="SAM" id="Phobius"/>
    </source>
</evidence>
<name>A0A0K1S9K9_9CHRO</name>
<dbReference type="PATRIC" id="fig|1638788.3.peg.5993"/>
<keyword evidence="9" id="KW-1185">Reference proteome</keyword>
<feature type="compositionally biased region" description="Pro residues" evidence="6">
    <location>
        <begin position="27"/>
        <end position="45"/>
    </location>
</feature>
<dbReference type="Pfam" id="PF07963">
    <property type="entry name" value="N_methyl"/>
    <property type="match status" value="1"/>
</dbReference>
<evidence type="ECO:0000256" key="3">
    <source>
        <dbReference type="ARBA" id="ARBA00022692"/>
    </source>
</evidence>
<evidence type="ECO:0000256" key="4">
    <source>
        <dbReference type="ARBA" id="ARBA00022989"/>
    </source>
</evidence>
<dbReference type="PRINTS" id="PR00813">
    <property type="entry name" value="BCTERIALGSPG"/>
</dbReference>
<evidence type="ECO:0000313" key="9">
    <source>
        <dbReference type="Proteomes" id="UP000068167"/>
    </source>
</evidence>
<keyword evidence="4 7" id="KW-1133">Transmembrane helix</keyword>
<dbReference type="Gene3D" id="3.30.700.10">
    <property type="entry name" value="Glycoprotein, Type 4 Pilin"/>
    <property type="match status" value="1"/>
</dbReference>
<keyword evidence="2" id="KW-0488">Methylation</keyword>
<dbReference type="PANTHER" id="PTHR30093">
    <property type="entry name" value="GENERAL SECRETION PATHWAY PROTEIN G"/>
    <property type="match status" value="1"/>
</dbReference>
<dbReference type="InterPro" id="IPR000983">
    <property type="entry name" value="Bac_GSPG_pilin"/>
</dbReference>
<dbReference type="NCBIfam" id="TIGR02532">
    <property type="entry name" value="IV_pilin_GFxxxE"/>
    <property type="match status" value="1"/>
</dbReference>
<accession>A0A0K1S9K9</accession>
<protein>
    <submittedName>
        <fullName evidence="8">General secretion pathway protein G</fullName>
    </submittedName>
</protein>
<evidence type="ECO:0000256" key="5">
    <source>
        <dbReference type="ARBA" id="ARBA00023136"/>
    </source>
</evidence>
<dbReference type="PROSITE" id="PS00409">
    <property type="entry name" value="PROKAR_NTER_METHYL"/>
    <property type="match status" value="1"/>
</dbReference>
<evidence type="ECO:0000256" key="6">
    <source>
        <dbReference type="SAM" id="MobiDB-lite"/>
    </source>
</evidence>
<dbReference type="AlphaFoldDB" id="A0A0K1S9K9"/>
<keyword evidence="3 7" id="KW-0812">Transmembrane</keyword>
<keyword evidence="5 7" id="KW-0472">Membrane</keyword>
<dbReference type="PANTHER" id="PTHR30093:SF44">
    <property type="entry name" value="TYPE II SECRETION SYSTEM CORE PROTEIN G"/>
    <property type="match status" value="1"/>
</dbReference>
<dbReference type="GO" id="GO:0015628">
    <property type="term" value="P:protein secretion by the type II secretion system"/>
    <property type="evidence" value="ECO:0007669"/>
    <property type="project" value="InterPro"/>
</dbReference>
<dbReference type="InterPro" id="IPR031975">
    <property type="entry name" value="Pilin_GH"/>
</dbReference>
<organism evidence="8 9">
    <name type="scientific">Microcystis panniformis FACHB-1757</name>
    <dbReference type="NCBI Taxonomy" id="1638788"/>
    <lineage>
        <taxon>Bacteria</taxon>
        <taxon>Bacillati</taxon>
        <taxon>Cyanobacteriota</taxon>
        <taxon>Cyanophyceae</taxon>
        <taxon>Oscillatoriophycideae</taxon>
        <taxon>Chroococcales</taxon>
        <taxon>Microcystaceae</taxon>
        <taxon>Microcystis</taxon>
    </lineage>
</organism>
<dbReference type="GO" id="GO:0015627">
    <property type="term" value="C:type II protein secretion system complex"/>
    <property type="evidence" value="ECO:0007669"/>
    <property type="project" value="InterPro"/>
</dbReference>
<feature type="transmembrane region" description="Helical" evidence="7">
    <location>
        <begin position="100"/>
        <end position="122"/>
    </location>
</feature>
<reference evidence="8 9" key="1">
    <citation type="journal article" date="2016" name="Stand. Genomic Sci.">
        <title>Complete genome sequence and genomic characterization of Microcystis panniformis FACHB 1757 by third-generation sequencing.</title>
        <authorList>
            <person name="Zhang J.Y."/>
            <person name="Guan R."/>
            <person name="Zhang H.J."/>
            <person name="Li H."/>
            <person name="Xiao P."/>
            <person name="Yu G.L."/>
            <person name="Du L."/>
            <person name="Cao D.M."/>
            <person name="Zhu B.C."/>
            <person name="Li R.H."/>
            <person name="Lu Z.H."/>
        </authorList>
    </citation>
    <scope>NUCLEOTIDE SEQUENCE [LARGE SCALE GENOMIC DNA]</scope>
    <source>
        <strain evidence="8 9">FACHB-1757</strain>
    </source>
</reference>
<dbReference type="Proteomes" id="UP000068167">
    <property type="component" value="Chromosome"/>
</dbReference>
<evidence type="ECO:0000313" key="8">
    <source>
        <dbReference type="EMBL" id="AKV70735.1"/>
    </source>
</evidence>
<dbReference type="InterPro" id="IPR012902">
    <property type="entry name" value="N_methyl_site"/>
</dbReference>
<dbReference type="InterPro" id="IPR045584">
    <property type="entry name" value="Pilin-like"/>
</dbReference>
<evidence type="ECO:0000256" key="1">
    <source>
        <dbReference type="ARBA" id="ARBA00004167"/>
    </source>
</evidence>
<gene>
    <name evidence="8" type="ORF">VL20_5952</name>
</gene>
<dbReference type="SUPFAM" id="SSF54523">
    <property type="entry name" value="Pili subunits"/>
    <property type="match status" value="1"/>
</dbReference>
<dbReference type="EMBL" id="CP011339">
    <property type="protein sequence ID" value="AKV70735.1"/>
    <property type="molecule type" value="Genomic_DNA"/>
</dbReference>